<dbReference type="Proteomes" id="UP000031246">
    <property type="component" value="Unassembled WGS sequence"/>
</dbReference>
<evidence type="ECO:0008006" key="3">
    <source>
        <dbReference type="Google" id="ProtNLM"/>
    </source>
</evidence>
<dbReference type="EMBL" id="JSYN01000013">
    <property type="protein sequence ID" value="KIA93791.1"/>
    <property type="molecule type" value="Genomic_DNA"/>
</dbReference>
<accession>A0A0C1D900</accession>
<reference evidence="1 2" key="1">
    <citation type="submission" date="2014-10" db="EMBL/GenBank/DDBJ databases">
        <title>Pedobacter Kyungheensis.</title>
        <authorList>
            <person name="Anderson B.M."/>
            <person name="Newman J.D."/>
        </authorList>
    </citation>
    <scope>NUCLEOTIDE SEQUENCE [LARGE SCALE GENOMIC DNA]</scope>
    <source>
        <strain evidence="1 2">KACC 16221</strain>
    </source>
</reference>
<protein>
    <recommendedName>
        <fullName evidence="3">Type VI secretion system baseplate subunit TssF</fullName>
    </recommendedName>
</protein>
<gene>
    <name evidence="1" type="ORF">OC25_12175</name>
</gene>
<name>A0A0C1D900_9SPHI</name>
<dbReference type="RefSeq" id="WP_039476348.1">
    <property type="nucleotide sequence ID" value="NZ_JSYN01000013.1"/>
</dbReference>
<organism evidence="1 2">
    <name type="scientific">Pedobacter kyungheensis</name>
    <dbReference type="NCBI Taxonomy" id="1069985"/>
    <lineage>
        <taxon>Bacteria</taxon>
        <taxon>Pseudomonadati</taxon>
        <taxon>Bacteroidota</taxon>
        <taxon>Sphingobacteriia</taxon>
        <taxon>Sphingobacteriales</taxon>
        <taxon>Sphingobacteriaceae</taxon>
        <taxon>Pedobacter</taxon>
    </lineage>
</organism>
<evidence type="ECO:0000313" key="1">
    <source>
        <dbReference type="EMBL" id="KIA93791.1"/>
    </source>
</evidence>
<keyword evidence="2" id="KW-1185">Reference proteome</keyword>
<proteinExistence type="predicted"/>
<evidence type="ECO:0000313" key="2">
    <source>
        <dbReference type="Proteomes" id="UP000031246"/>
    </source>
</evidence>
<sequence>MKPIFYASKDEIRNRILKNAEDFWNVKNSHDFDPLVKLIIEALSNELFNVSNDVKNLENRIFDKISRILAPDHLTSSLPAHAIIHAKPVEKDDYFSPYTQFAFKKNIQQENDKVVKTDIFFSPLHQVKVLRADIKYMVTGNTLFNVEQLNKYPTTNTLPGFNVEKNTMYIGFSGINDWMDFNKLNIFFDWKNYSVPDNTYDLLSLGKWYYHDNELTAYTERFMDEPLTGKIAPPFQYKQLLNLIKADVLQYYSKRFITLGDLNDFNISVDKELPPVFENIFQQASLNQIDKQVKWLKVVFPAAITQEMLNELHVHINAFPVVNKRLSQIKHRLKTMNNIIPIKTEALDQMLAVESLKDNKGKSYNEIPYTNENEKGDGSFAIRYGGTERFDTRNAKELVDYLFELLRDEKAAFSVYGPDFLGTVLKNLEQNIALIEQKSQSALKDVKELPSYIVIKPIDDADILFLDIWVTQAEEANHINTGSRLMVYNNSKVSADSVFLLSATKGGRSRLNASNRVQAYKYGLTTADRIITKADVINFCRYELGDKLKSVTLAKGIVMDNKPNAGFIKTTDIIIEPADQANLHVQDWEELLHLTQAKLTLRSTMNVHYRMLLKPATLKTI</sequence>
<dbReference type="OrthoDB" id="1090083at2"/>
<comment type="caution">
    <text evidence="1">The sequence shown here is derived from an EMBL/GenBank/DDBJ whole genome shotgun (WGS) entry which is preliminary data.</text>
</comment>
<dbReference type="AlphaFoldDB" id="A0A0C1D900"/>